<protein>
    <submittedName>
        <fullName evidence="1">Uncharacterized protein</fullName>
    </submittedName>
</protein>
<feature type="non-terminal residue" evidence="1">
    <location>
        <position position="225"/>
    </location>
</feature>
<dbReference type="eggNOG" id="ENOG502Z85Q">
    <property type="taxonomic scope" value="Bacteria"/>
</dbReference>
<gene>
    <name evidence="1" type="ORF">HMPREF2130_10395</name>
</gene>
<dbReference type="Proteomes" id="UP000029629">
    <property type="component" value="Unassembled WGS sequence"/>
</dbReference>
<dbReference type="EMBL" id="JRNI01000073">
    <property type="protein sequence ID" value="KGF26563.1"/>
    <property type="molecule type" value="Genomic_DNA"/>
</dbReference>
<dbReference type="AlphaFoldDB" id="A0A095YW00"/>
<organism evidence="1 2">
    <name type="scientific">Oligella urethralis DNF00040</name>
    <dbReference type="NCBI Taxonomy" id="1401065"/>
    <lineage>
        <taxon>Bacteria</taxon>
        <taxon>Pseudomonadati</taxon>
        <taxon>Pseudomonadota</taxon>
        <taxon>Betaproteobacteria</taxon>
        <taxon>Burkholderiales</taxon>
        <taxon>Alcaligenaceae</taxon>
        <taxon>Oligella</taxon>
    </lineage>
</organism>
<evidence type="ECO:0000313" key="2">
    <source>
        <dbReference type="Proteomes" id="UP000029629"/>
    </source>
</evidence>
<accession>A0A095YW00</accession>
<name>A0A095YW00_9BURK</name>
<dbReference type="RefSeq" id="WP_036560717.1">
    <property type="nucleotide sequence ID" value="NZ_JRNI01000073.1"/>
</dbReference>
<proteinExistence type="predicted"/>
<sequence>MSKRSDIIDPSDAQTEDSGLVYSEVIGWIDLGHARGDDIRAVLHQMQVGERSNEPYYRVVYTQTMRETKNLKGLGASGMCVGQAVIWLIKKGRPLHQRHRIALAMMMKVAPIFEGMQRKWYGWATDSGFSAEDLVSNLLGFYRAVRPKNYFPELRLVSRAKAIERWDHYGPLGKYKNKLFKPLLFPDPAVHKDAKPRYGELPSFMKEIEPFDVSLHKDIVITNHK</sequence>
<keyword evidence="2" id="KW-1185">Reference proteome</keyword>
<reference evidence="1 2" key="1">
    <citation type="submission" date="2014-07" db="EMBL/GenBank/DDBJ databases">
        <authorList>
            <person name="McCorrison J."/>
            <person name="Sanka R."/>
            <person name="Torralba M."/>
            <person name="Gillis M."/>
            <person name="Haft D.H."/>
            <person name="Methe B."/>
            <person name="Sutton G."/>
            <person name="Nelson K.E."/>
        </authorList>
    </citation>
    <scope>NUCLEOTIDE SEQUENCE [LARGE SCALE GENOMIC DNA]</scope>
    <source>
        <strain evidence="1 2">DNF00040</strain>
    </source>
</reference>
<comment type="caution">
    <text evidence="1">The sequence shown here is derived from an EMBL/GenBank/DDBJ whole genome shotgun (WGS) entry which is preliminary data.</text>
</comment>
<evidence type="ECO:0000313" key="1">
    <source>
        <dbReference type="EMBL" id="KGF26563.1"/>
    </source>
</evidence>
<dbReference type="OrthoDB" id="6629090at2"/>